<protein>
    <submittedName>
        <fullName evidence="1">Uncharacterized protein</fullName>
    </submittedName>
</protein>
<accession>A0A8X7Z058</accession>
<comment type="caution">
    <text evidence="1">The sequence shown here is derived from an EMBL/GenBank/DDBJ whole genome shotgun (WGS) entry which is preliminary data.</text>
</comment>
<reference evidence="1" key="1">
    <citation type="journal article" date="2020" name="bioRxiv">
        <title>Hybrid origin of Populus tomentosa Carr. identified through genome sequencing and phylogenomic analysis.</title>
        <authorList>
            <person name="An X."/>
            <person name="Gao K."/>
            <person name="Chen Z."/>
            <person name="Li J."/>
            <person name="Yang X."/>
            <person name="Yang X."/>
            <person name="Zhou J."/>
            <person name="Guo T."/>
            <person name="Zhao T."/>
            <person name="Huang S."/>
            <person name="Miao D."/>
            <person name="Khan W.U."/>
            <person name="Rao P."/>
            <person name="Ye M."/>
            <person name="Lei B."/>
            <person name="Liao W."/>
            <person name="Wang J."/>
            <person name="Ji L."/>
            <person name="Li Y."/>
            <person name="Guo B."/>
            <person name="Mustafa N.S."/>
            <person name="Li S."/>
            <person name="Yun Q."/>
            <person name="Keller S.R."/>
            <person name="Mao J."/>
            <person name="Zhang R."/>
            <person name="Strauss S.H."/>
        </authorList>
    </citation>
    <scope>NUCLEOTIDE SEQUENCE</scope>
    <source>
        <strain evidence="1">GM15</strain>
        <tissue evidence="1">Leaf</tissue>
    </source>
</reference>
<name>A0A8X7Z058_POPTO</name>
<proteinExistence type="predicted"/>
<evidence type="ECO:0000313" key="1">
    <source>
        <dbReference type="EMBL" id="KAG6754315.1"/>
    </source>
</evidence>
<dbReference type="AlphaFoldDB" id="A0A8X7Z058"/>
<evidence type="ECO:0000313" key="2">
    <source>
        <dbReference type="Proteomes" id="UP000886885"/>
    </source>
</evidence>
<gene>
    <name evidence="1" type="ORF">POTOM_042342</name>
</gene>
<dbReference type="EMBL" id="JAAWWB010000023">
    <property type="protein sequence ID" value="KAG6754315.1"/>
    <property type="molecule type" value="Genomic_DNA"/>
</dbReference>
<sequence>MAAAAAAATDNPLTCSLFPSQGPKLIQPNVFLTFTLFFLSHPTRCFLAFQVLQQLACCNGQRVASNTRSVSQNFRC</sequence>
<organism evidence="1 2">
    <name type="scientific">Populus tomentosa</name>
    <name type="common">Chinese white poplar</name>
    <dbReference type="NCBI Taxonomy" id="118781"/>
    <lineage>
        <taxon>Eukaryota</taxon>
        <taxon>Viridiplantae</taxon>
        <taxon>Streptophyta</taxon>
        <taxon>Embryophyta</taxon>
        <taxon>Tracheophyta</taxon>
        <taxon>Spermatophyta</taxon>
        <taxon>Magnoliopsida</taxon>
        <taxon>eudicotyledons</taxon>
        <taxon>Gunneridae</taxon>
        <taxon>Pentapetalae</taxon>
        <taxon>rosids</taxon>
        <taxon>fabids</taxon>
        <taxon>Malpighiales</taxon>
        <taxon>Salicaceae</taxon>
        <taxon>Saliceae</taxon>
        <taxon>Populus</taxon>
    </lineage>
</organism>
<dbReference type="Proteomes" id="UP000886885">
    <property type="component" value="Chromosome 12A"/>
</dbReference>
<keyword evidence="2" id="KW-1185">Reference proteome</keyword>